<accession>A0A7K3RQZ7</accession>
<feature type="non-terminal residue" evidence="1">
    <location>
        <position position="1"/>
    </location>
</feature>
<protein>
    <submittedName>
        <fullName evidence="1">Ferritin-like domain-containing protein</fullName>
    </submittedName>
</protein>
<name>A0A7K3RQZ7_9ACTN</name>
<organism evidence="1 2">
    <name type="scientific">Streptomyces parvus</name>
    <dbReference type="NCBI Taxonomy" id="66428"/>
    <lineage>
        <taxon>Bacteria</taxon>
        <taxon>Bacillati</taxon>
        <taxon>Actinomycetota</taxon>
        <taxon>Actinomycetes</taxon>
        <taxon>Kitasatosporales</taxon>
        <taxon>Streptomycetaceae</taxon>
        <taxon>Streptomyces</taxon>
    </lineage>
</organism>
<evidence type="ECO:0000313" key="2">
    <source>
        <dbReference type="Proteomes" id="UP000469670"/>
    </source>
</evidence>
<dbReference type="EMBL" id="JAAGMP010000260">
    <property type="protein sequence ID" value="NEC17664.1"/>
    <property type="molecule type" value="Genomic_DNA"/>
</dbReference>
<dbReference type="Proteomes" id="UP000469670">
    <property type="component" value="Unassembled WGS sequence"/>
</dbReference>
<reference evidence="1 2" key="1">
    <citation type="submission" date="2020-01" db="EMBL/GenBank/DDBJ databases">
        <title>Insect and environment-associated Actinomycetes.</title>
        <authorList>
            <person name="Currrie C."/>
            <person name="Chevrette M."/>
            <person name="Carlson C."/>
            <person name="Stubbendieck R."/>
            <person name="Wendt-Pienkowski E."/>
        </authorList>
    </citation>
    <scope>NUCLEOTIDE SEQUENCE [LARGE SCALE GENOMIC DNA]</scope>
    <source>
        <strain evidence="1 2">SID7590</strain>
    </source>
</reference>
<dbReference type="AlphaFoldDB" id="A0A7K3RQZ7"/>
<evidence type="ECO:0000313" key="1">
    <source>
        <dbReference type="EMBL" id="NEC17664.1"/>
    </source>
</evidence>
<sequence length="51" mass="5329">LVTSGWRAALAAVALVVAVDHGPALRRLGVGRFRFVAEVVRSSGPIAATMR</sequence>
<proteinExistence type="predicted"/>
<gene>
    <name evidence="1" type="ORF">G3I50_05220</name>
</gene>
<comment type="caution">
    <text evidence="1">The sequence shown here is derived from an EMBL/GenBank/DDBJ whole genome shotgun (WGS) entry which is preliminary data.</text>
</comment>